<evidence type="ECO:0000313" key="1">
    <source>
        <dbReference type="EMBL" id="GAI44380.1"/>
    </source>
</evidence>
<comment type="caution">
    <text evidence="1">The sequence shown here is derived from an EMBL/GenBank/DDBJ whole genome shotgun (WGS) entry which is preliminary data.</text>
</comment>
<proteinExistence type="predicted"/>
<gene>
    <name evidence="1" type="ORF">S06H3_46885</name>
</gene>
<sequence>MTQSDFEYHDSVVSKSINEFIKWYCKHPYDYFYEHDIS</sequence>
<accession>X1PZU0</accession>
<organism evidence="1">
    <name type="scientific">marine sediment metagenome</name>
    <dbReference type="NCBI Taxonomy" id="412755"/>
    <lineage>
        <taxon>unclassified sequences</taxon>
        <taxon>metagenomes</taxon>
        <taxon>ecological metagenomes</taxon>
    </lineage>
</organism>
<name>X1PZU0_9ZZZZ</name>
<protein>
    <submittedName>
        <fullName evidence="1">Uncharacterized protein</fullName>
    </submittedName>
</protein>
<reference evidence="1" key="1">
    <citation type="journal article" date="2014" name="Front. Microbiol.">
        <title>High frequency of phylogenetically diverse reductive dehalogenase-homologous genes in deep subseafloor sedimentary metagenomes.</title>
        <authorList>
            <person name="Kawai M."/>
            <person name="Futagami T."/>
            <person name="Toyoda A."/>
            <person name="Takaki Y."/>
            <person name="Nishi S."/>
            <person name="Hori S."/>
            <person name="Arai W."/>
            <person name="Tsubouchi T."/>
            <person name="Morono Y."/>
            <person name="Uchiyama I."/>
            <person name="Ito T."/>
            <person name="Fujiyama A."/>
            <person name="Inagaki F."/>
            <person name="Takami H."/>
        </authorList>
    </citation>
    <scope>NUCLEOTIDE SEQUENCE</scope>
    <source>
        <strain evidence="1">Expedition CK06-06</strain>
    </source>
</reference>
<dbReference type="AlphaFoldDB" id="X1PZU0"/>
<feature type="non-terminal residue" evidence="1">
    <location>
        <position position="38"/>
    </location>
</feature>
<dbReference type="EMBL" id="BARV01029397">
    <property type="protein sequence ID" value="GAI44380.1"/>
    <property type="molecule type" value="Genomic_DNA"/>
</dbReference>